<dbReference type="Pfam" id="PF03551">
    <property type="entry name" value="PadR"/>
    <property type="match status" value="1"/>
</dbReference>
<keyword evidence="2" id="KW-0238">DNA-binding</keyword>
<dbReference type="Proteomes" id="UP000294830">
    <property type="component" value="Unassembled WGS sequence"/>
</dbReference>
<dbReference type="InterPro" id="IPR052509">
    <property type="entry name" value="Metal_resp_DNA-bind_regulator"/>
</dbReference>
<dbReference type="InterPro" id="IPR005149">
    <property type="entry name" value="Tscrpt_reg_PadR_N"/>
</dbReference>
<dbReference type="InterPro" id="IPR036388">
    <property type="entry name" value="WH-like_DNA-bd_sf"/>
</dbReference>
<keyword evidence="3" id="KW-1185">Reference proteome</keyword>
<dbReference type="PANTHER" id="PTHR33169:SF14">
    <property type="entry name" value="TRANSCRIPTIONAL REGULATOR RV3488"/>
    <property type="match status" value="1"/>
</dbReference>
<dbReference type="InterPro" id="IPR036390">
    <property type="entry name" value="WH_DNA-bd_sf"/>
</dbReference>
<feature type="domain" description="Transcription regulator PadR N-terminal" evidence="1">
    <location>
        <begin position="30"/>
        <end position="102"/>
    </location>
</feature>
<reference evidence="2 3" key="1">
    <citation type="submission" date="2019-03" db="EMBL/GenBank/DDBJ databases">
        <title>Genomic Encyclopedia of Archaeal and Bacterial Type Strains, Phase II (KMG-II): from individual species to whole genera.</title>
        <authorList>
            <person name="Goeker M."/>
        </authorList>
    </citation>
    <scope>NUCLEOTIDE SEQUENCE [LARGE SCALE GENOMIC DNA]</scope>
    <source>
        <strain evidence="2 3">RL-C</strain>
    </source>
</reference>
<sequence length="126" mass="14357">MHKTRMHKNKMYICGMYTKELLKGTLQTIILKLLEDNGRMYGYEITQKVKLLTDGKISITEGALYPILHKLEADGTVTTEEEYIGKRVRKYYTLTQSGKTVTESKVNELADFIKTIGVLLSPKPVV</sequence>
<accession>A0A4R2F534</accession>
<comment type="caution">
    <text evidence="2">The sequence shown here is derived from an EMBL/GenBank/DDBJ whole genome shotgun (WGS) entry which is preliminary data.</text>
</comment>
<evidence type="ECO:0000313" key="2">
    <source>
        <dbReference type="EMBL" id="TCN72269.1"/>
    </source>
</evidence>
<protein>
    <submittedName>
        <fullName evidence="2">DNA-binding PadR family transcriptional regulator</fullName>
    </submittedName>
</protein>
<dbReference type="AlphaFoldDB" id="A0A4R2F534"/>
<evidence type="ECO:0000259" key="1">
    <source>
        <dbReference type="Pfam" id="PF03551"/>
    </source>
</evidence>
<name>A0A4R2F534_9BACT</name>
<dbReference type="EMBL" id="SLWB01000002">
    <property type="protein sequence ID" value="TCN72269.1"/>
    <property type="molecule type" value="Genomic_DNA"/>
</dbReference>
<dbReference type="Gene3D" id="1.10.10.10">
    <property type="entry name" value="Winged helix-like DNA-binding domain superfamily/Winged helix DNA-binding domain"/>
    <property type="match status" value="1"/>
</dbReference>
<proteinExistence type="predicted"/>
<evidence type="ECO:0000313" key="3">
    <source>
        <dbReference type="Proteomes" id="UP000294830"/>
    </source>
</evidence>
<organism evidence="2 3">
    <name type="scientific">Acetobacteroides hydrogenigenes</name>
    <dbReference type="NCBI Taxonomy" id="979970"/>
    <lineage>
        <taxon>Bacteria</taxon>
        <taxon>Pseudomonadati</taxon>
        <taxon>Bacteroidota</taxon>
        <taxon>Bacteroidia</taxon>
        <taxon>Bacteroidales</taxon>
        <taxon>Rikenellaceae</taxon>
        <taxon>Acetobacteroides</taxon>
    </lineage>
</organism>
<dbReference type="PANTHER" id="PTHR33169">
    <property type="entry name" value="PADR-FAMILY TRANSCRIPTIONAL REGULATOR"/>
    <property type="match status" value="1"/>
</dbReference>
<dbReference type="SUPFAM" id="SSF46785">
    <property type="entry name" value="Winged helix' DNA-binding domain"/>
    <property type="match status" value="1"/>
</dbReference>
<gene>
    <name evidence="2" type="ORF">CLV25_102235</name>
</gene>
<dbReference type="GO" id="GO:0003677">
    <property type="term" value="F:DNA binding"/>
    <property type="evidence" value="ECO:0007669"/>
    <property type="project" value="UniProtKB-KW"/>
</dbReference>